<dbReference type="AlphaFoldDB" id="A0A067SBZ5"/>
<evidence type="ECO:0000313" key="5">
    <source>
        <dbReference type="Proteomes" id="UP000027222"/>
    </source>
</evidence>
<feature type="domain" description="CxC6 like cysteine cluster associated with KDZ" evidence="3">
    <location>
        <begin position="343"/>
        <end position="406"/>
    </location>
</feature>
<evidence type="ECO:0000313" key="4">
    <source>
        <dbReference type="EMBL" id="KDR68401.1"/>
    </source>
</evidence>
<dbReference type="HOGENOM" id="CLU_004966_4_0_1"/>
<sequence length="713" mass="81130">MDILSLSQIFTENPELCSVFDYKAIQTYVELVNLLRSKIQALQNSYQPDPPSSLSVNIHEFLKKCFAMSDYMGKLAWLCFRSTAWATPFLNNDEEQAARLKHLKLFLDHGLARNIGVYNLQPPTSVCIDPRCCNQLHSQPNLLRERELSEPVSHPITVFSLDLGAVPGYSTSMYCRKCNTRYYPNYYVHSAATTRTYYTEMPTFIQSSQHFYMAVDLCELFTTMMVTSWTSATNCSRIYNQGLQTRDTKAALPADWPTSLELDVEDVWNGFFLHGLIIDRHELGSVLELEHKAESQAKRLLPALQERNNRMAGPGQEAWNHACDRCSYTYENEDGVYCIRSTVTDGITIGRPCCAVHDCPNSLPTVKHRYCLNHSDLAAICAVVSCKEKAESGFRTCSDPAHRKLEVYHHQQGKAMFQLKRRLERLKVSQTHDSLLTTPTSSRSRLVNEEVEATERDVRPENLLPMQTDSANDANAATASILEGSGADEDEDIVLDANGDELLPDLVDDADTCDGKPEAGNRTIKARFGRRRTHNEQLCVGSCGVILGRATFFGSEAPNGVRTFWMRLFPTQQSLPFVLWHDNNCRVVAMLKNDDDPYLRTYFDNCALPVDVFHFKSKHKESDEACGANCNPYIWPELRTPEGGWRFNSSAAEQTNAWFGGFQAMVREMQADRYDFFLDEMIKRRNRIVIKELKEKRQSPYLIPREELLGTHD</sequence>
<dbReference type="Proteomes" id="UP000027222">
    <property type="component" value="Unassembled WGS sequence"/>
</dbReference>
<protein>
    <recommendedName>
        <fullName evidence="6">CxC5 like cysteine cluster associated with KDZ domain-containing protein</fullName>
    </recommendedName>
</protein>
<dbReference type="InterPro" id="IPR040898">
    <property type="entry name" value="CxC6"/>
</dbReference>
<dbReference type="Pfam" id="PF18721">
    <property type="entry name" value="CxC6"/>
    <property type="match status" value="1"/>
</dbReference>
<evidence type="ECO:0000259" key="2">
    <source>
        <dbReference type="Pfam" id="PF18718"/>
    </source>
</evidence>
<feature type="compositionally biased region" description="Low complexity" evidence="1">
    <location>
        <begin position="434"/>
        <end position="445"/>
    </location>
</feature>
<dbReference type="InterPro" id="IPR041539">
    <property type="entry name" value="CxC5"/>
</dbReference>
<feature type="region of interest" description="Disordered" evidence="1">
    <location>
        <begin position="434"/>
        <end position="455"/>
    </location>
</feature>
<dbReference type="STRING" id="685588.A0A067SBZ5"/>
<accession>A0A067SBZ5</accession>
<name>A0A067SBZ5_GALM3</name>
<dbReference type="EMBL" id="KL142408">
    <property type="protein sequence ID" value="KDR68401.1"/>
    <property type="molecule type" value="Genomic_DNA"/>
</dbReference>
<evidence type="ECO:0008006" key="6">
    <source>
        <dbReference type="Google" id="ProtNLM"/>
    </source>
</evidence>
<evidence type="ECO:0000256" key="1">
    <source>
        <dbReference type="SAM" id="MobiDB-lite"/>
    </source>
</evidence>
<proteinExistence type="predicted"/>
<feature type="domain" description="CxC5 like cysteine cluster associated with KDZ" evidence="2">
    <location>
        <begin position="116"/>
        <end position="241"/>
    </location>
</feature>
<keyword evidence="5" id="KW-1185">Reference proteome</keyword>
<dbReference type="OrthoDB" id="2501483at2759"/>
<dbReference type="Pfam" id="PF18718">
    <property type="entry name" value="CxC5"/>
    <property type="match status" value="1"/>
</dbReference>
<reference evidence="5" key="1">
    <citation type="journal article" date="2014" name="Proc. Natl. Acad. Sci. U.S.A.">
        <title>Extensive sampling of basidiomycete genomes demonstrates inadequacy of the white-rot/brown-rot paradigm for wood decay fungi.</title>
        <authorList>
            <person name="Riley R."/>
            <person name="Salamov A.A."/>
            <person name="Brown D.W."/>
            <person name="Nagy L.G."/>
            <person name="Floudas D."/>
            <person name="Held B.W."/>
            <person name="Levasseur A."/>
            <person name="Lombard V."/>
            <person name="Morin E."/>
            <person name="Otillar R."/>
            <person name="Lindquist E.A."/>
            <person name="Sun H."/>
            <person name="LaButti K.M."/>
            <person name="Schmutz J."/>
            <person name="Jabbour D."/>
            <person name="Luo H."/>
            <person name="Baker S.E."/>
            <person name="Pisabarro A.G."/>
            <person name="Walton J.D."/>
            <person name="Blanchette R.A."/>
            <person name="Henrissat B."/>
            <person name="Martin F."/>
            <person name="Cullen D."/>
            <person name="Hibbett D.S."/>
            <person name="Grigoriev I.V."/>
        </authorList>
    </citation>
    <scope>NUCLEOTIDE SEQUENCE [LARGE SCALE GENOMIC DNA]</scope>
    <source>
        <strain evidence="5">CBS 339.88</strain>
    </source>
</reference>
<gene>
    <name evidence="4" type="ORF">GALMADRAFT_231368</name>
</gene>
<evidence type="ECO:0000259" key="3">
    <source>
        <dbReference type="Pfam" id="PF18721"/>
    </source>
</evidence>
<organism evidence="4 5">
    <name type="scientific">Galerina marginata (strain CBS 339.88)</name>
    <dbReference type="NCBI Taxonomy" id="685588"/>
    <lineage>
        <taxon>Eukaryota</taxon>
        <taxon>Fungi</taxon>
        <taxon>Dikarya</taxon>
        <taxon>Basidiomycota</taxon>
        <taxon>Agaricomycotina</taxon>
        <taxon>Agaricomycetes</taxon>
        <taxon>Agaricomycetidae</taxon>
        <taxon>Agaricales</taxon>
        <taxon>Agaricineae</taxon>
        <taxon>Strophariaceae</taxon>
        <taxon>Galerina</taxon>
    </lineage>
</organism>